<reference evidence="1" key="1">
    <citation type="journal article" date="2020" name="Nature">
        <title>Giant virus diversity and host interactions through global metagenomics.</title>
        <authorList>
            <person name="Schulz F."/>
            <person name="Roux S."/>
            <person name="Paez-Espino D."/>
            <person name="Jungbluth S."/>
            <person name="Walsh D.A."/>
            <person name="Denef V.J."/>
            <person name="McMahon K.D."/>
            <person name="Konstantinidis K.T."/>
            <person name="Eloe-Fadrosh E.A."/>
            <person name="Kyrpides N.C."/>
            <person name="Woyke T."/>
        </authorList>
    </citation>
    <scope>NUCLEOTIDE SEQUENCE</scope>
    <source>
        <strain evidence="1">GVMAG-S-1102113-118</strain>
    </source>
</reference>
<dbReference type="EMBL" id="MN740839">
    <property type="protein sequence ID" value="QHU14361.1"/>
    <property type="molecule type" value="Genomic_DNA"/>
</dbReference>
<evidence type="ECO:0008006" key="2">
    <source>
        <dbReference type="Google" id="ProtNLM"/>
    </source>
</evidence>
<evidence type="ECO:0000313" key="1">
    <source>
        <dbReference type="EMBL" id="QHU14361.1"/>
    </source>
</evidence>
<protein>
    <recommendedName>
        <fullName evidence="2">SET domain-containing protein</fullName>
    </recommendedName>
</protein>
<organism evidence="1">
    <name type="scientific">viral metagenome</name>
    <dbReference type="NCBI Taxonomy" id="1070528"/>
    <lineage>
        <taxon>unclassified sequences</taxon>
        <taxon>metagenomes</taxon>
        <taxon>organismal metagenomes</taxon>
    </lineage>
</organism>
<accession>A0A6C0KB06</accession>
<sequence>MNSTMEYRPFPPSLKLIISDDVYTLRCETAVPTNTCLGMTSIRDSENLTSVRTPLGAFVTNSLYDYNCCIRSTDLKTFYLWTLRTIEPGEHITIL</sequence>
<dbReference type="AlphaFoldDB" id="A0A6C0KB06"/>
<name>A0A6C0KB06_9ZZZZ</name>
<proteinExistence type="predicted"/>